<dbReference type="RefSeq" id="WP_420041662.1">
    <property type="nucleotide sequence ID" value="NZ_CP128986.1"/>
</dbReference>
<organism evidence="1">
    <name type="scientific">Gordonia sp. MP11Mi</name>
    <dbReference type="NCBI Taxonomy" id="3022769"/>
    <lineage>
        <taxon>Bacteria</taxon>
        <taxon>Bacillati</taxon>
        <taxon>Actinomycetota</taxon>
        <taxon>Actinomycetes</taxon>
        <taxon>Mycobacteriales</taxon>
        <taxon>Gordoniaceae</taxon>
        <taxon>Gordonia</taxon>
    </lineage>
</organism>
<name>A0AA97GV60_9ACTN</name>
<protein>
    <submittedName>
        <fullName evidence="1">Uncharacterized protein</fullName>
    </submittedName>
</protein>
<dbReference type="AlphaFoldDB" id="A0AA97GV60"/>
<sequence length="53" mass="5588">MAPGPSPDDRNSIASSDDDLAVLGADLTRYDESAADVRQEHRFSLGARCALPG</sequence>
<proteinExistence type="predicted"/>
<evidence type="ECO:0000313" key="1">
    <source>
        <dbReference type="EMBL" id="WOC12430.1"/>
    </source>
</evidence>
<reference evidence="1" key="1">
    <citation type="submission" date="2023-06" db="EMBL/GenBank/DDBJ databases">
        <title>Gordonia sp. nov. and Pseudochrobactrum sp. nov., two species isolated from the burying beetle Nicrophorus vespilloides.</title>
        <authorList>
            <person name="Poehlein A."/>
            <person name="Guzman J."/>
            <person name="Daniel R."/>
            <person name="Vilcinskas A."/>
        </authorList>
    </citation>
    <scope>NUCLEOTIDE SEQUENCE</scope>
    <source>
        <strain evidence="1">MP11Mi</strain>
    </source>
</reference>
<gene>
    <name evidence="1" type="ORF">MP11Mi_15160</name>
</gene>
<dbReference type="EMBL" id="CP128986">
    <property type="protein sequence ID" value="WOC12430.1"/>
    <property type="molecule type" value="Genomic_DNA"/>
</dbReference>
<accession>A0AA97GV60</accession>